<dbReference type="EMBL" id="CP036276">
    <property type="protein sequence ID" value="QDU44116.1"/>
    <property type="molecule type" value="Genomic_DNA"/>
</dbReference>
<protein>
    <recommendedName>
        <fullName evidence="4">General secretion pathway protein I</fullName>
    </recommendedName>
</protein>
<sequence>MTNVRREGFSLMEVILAMSILLGGVVVLGRLASIGAKHARTAEDLAAAQLLCEARITEILAGIAPAETLEEEPLPNSPDWVISQELLPLEQPGVVALSVTVTRAPEDLAGLATAPTEDKKKVSVTLVRWMLDPSIAQFGSTAPGSSSAAGAISP</sequence>
<proteinExistence type="predicted"/>
<evidence type="ECO:0000313" key="2">
    <source>
        <dbReference type="EMBL" id="QDU44116.1"/>
    </source>
</evidence>
<accession>A0A517ZNR1</accession>
<dbReference type="Proteomes" id="UP000319383">
    <property type="component" value="Chromosome"/>
</dbReference>
<dbReference type="KEGG" id="sdyn:Mal52_25940"/>
<keyword evidence="1" id="KW-0812">Transmembrane</keyword>
<evidence type="ECO:0000313" key="3">
    <source>
        <dbReference type="Proteomes" id="UP000319383"/>
    </source>
</evidence>
<keyword evidence="1" id="KW-1133">Transmembrane helix</keyword>
<keyword evidence="1" id="KW-0472">Membrane</keyword>
<keyword evidence="3" id="KW-1185">Reference proteome</keyword>
<evidence type="ECO:0000256" key="1">
    <source>
        <dbReference type="SAM" id="Phobius"/>
    </source>
</evidence>
<feature type="transmembrane region" description="Helical" evidence="1">
    <location>
        <begin position="12"/>
        <end position="32"/>
    </location>
</feature>
<name>A0A517ZNR1_9PLAN</name>
<gene>
    <name evidence="2" type="ORF">Mal52_25940</name>
</gene>
<dbReference type="AlphaFoldDB" id="A0A517ZNR1"/>
<reference evidence="2 3" key="1">
    <citation type="submission" date="2019-02" db="EMBL/GenBank/DDBJ databases">
        <title>Deep-cultivation of Planctomycetes and their phenomic and genomic characterization uncovers novel biology.</title>
        <authorList>
            <person name="Wiegand S."/>
            <person name="Jogler M."/>
            <person name="Boedeker C."/>
            <person name="Pinto D."/>
            <person name="Vollmers J."/>
            <person name="Rivas-Marin E."/>
            <person name="Kohn T."/>
            <person name="Peeters S.H."/>
            <person name="Heuer A."/>
            <person name="Rast P."/>
            <person name="Oberbeckmann S."/>
            <person name="Bunk B."/>
            <person name="Jeske O."/>
            <person name="Meyerdierks A."/>
            <person name="Storesund J.E."/>
            <person name="Kallscheuer N."/>
            <person name="Luecker S."/>
            <person name="Lage O.M."/>
            <person name="Pohl T."/>
            <person name="Merkel B.J."/>
            <person name="Hornburger P."/>
            <person name="Mueller R.-W."/>
            <person name="Bruemmer F."/>
            <person name="Labrenz M."/>
            <person name="Spormann A.M."/>
            <person name="Op den Camp H."/>
            <person name="Overmann J."/>
            <person name="Amann R."/>
            <person name="Jetten M.S.M."/>
            <person name="Mascher T."/>
            <person name="Medema M.H."/>
            <person name="Devos D.P."/>
            <person name="Kaster A.-K."/>
            <person name="Ovreas L."/>
            <person name="Rohde M."/>
            <person name="Galperin M.Y."/>
            <person name="Jogler C."/>
        </authorList>
    </citation>
    <scope>NUCLEOTIDE SEQUENCE [LARGE SCALE GENOMIC DNA]</scope>
    <source>
        <strain evidence="2 3">Mal52</strain>
    </source>
</reference>
<evidence type="ECO:0008006" key="4">
    <source>
        <dbReference type="Google" id="ProtNLM"/>
    </source>
</evidence>
<dbReference type="RefSeq" id="WP_145376466.1">
    <property type="nucleotide sequence ID" value="NZ_CP036276.1"/>
</dbReference>
<organism evidence="2 3">
    <name type="scientific">Symmachiella dynata</name>
    <dbReference type="NCBI Taxonomy" id="2527995"/>
    <lineage>
        <taxon>Bacteria</taxon>
        <taxon>Pseudomonadati</taxon>
        <taxon>Planctomycetota</taxon>
        <taxon>Planctomycetia</taxon>
        <taxon>Planctomycetales</taxon>
        <taxon>Planctomycetaceae</taxon>
        <taxon>Symmachiella</taxon>
    </lineage>
</organism>